<proteinExistence type="predicted"/>
<accession>A0A9E7L9Z0</accession>
<evidence type="ECO:0000313" key="2">
    <source>
        <dbReference type="Proteomes" id="UP001057233"/>
    </source>
</evidence>
<evidence type="ECO:0000313" key="1">
    <source>
        <dbReference type="EMBL" id="URG17487.1"/>
    </source>
</evidence>
<gene>
    <name evidence="1" type="ORF">Mbo2_117</name>
</gene>
<dbReference type="Proteomes" id="UP001057233">
    <property type="component" value="Segment"/>
</dbReference>
<protein>
    <submittedName>
        <fullName evidence="1">Uncharacterized protein</fullName>
    </submittedName>
</protein>
<reference evidence="1" key="1">
    <citation type="submission" date="2022-04" db="EMBL/GenBank/DDBJ databases">
        <authorList>
            <person name="Hwangbo M."/>
            <person name="Wang B."/>
            <person name="Gill J.J."/>
            <person name="Chu K.-H."/>
            <person name="Young R."/>
        </authorList>
    </citation>
    <scope>NUCLEOTIDE SEQUENCE</scope>
</reference>
<organism evidence="1 2">
    <name type="scientific">Rhodococcus phage Mbo2</name>
    <dbReference type="NCBI Taxonomy" id="2936911"/>
    <lineage>
        <taxon>Viruses</taxon>
        <taxon>Duplodnaviria</taxon>
        <taxon>Heunggongvirae</taxon>
        <taxon>Uroviricota</taxon>
        <taxon>Caudoviricetes</taxon>
        <taxon>Caudoviricetes incertae sedis</taxon>
        <taxon>Mboduovirus</taxon>
        <taxon>Mboduovirus mbo2</taxon>
    </lineage>
</organism>
<name>A0A9E7L9Z0_9CAUD</name>
<keyword evidence="2" id="KW-1185">Reference proteome</keyword>
<sequence>MKRSDITDEQVIAACRIAHSDNHTTSLIQLISMTGAIQKVALAAMERASDRGLIDYGVNIAHAWVVADT</sequence>
<dbReference type="EMBL" id="ON191531">
    <property type="protein sequence ID" value="URG17487.1"/>
    <property type="molecule type" value="Genomic_DNA"/>
</dbReference>